<evidence type="ECO:0000256" key="7">
    <source>
        <dbReference type="ARBA" id="ARBA00022692"/>
    </source>
</evidence>
<evidence type="ECO:0000313" key="21">
    <source>
        <dbReference type="EnsemblPlants" id="TraesCS3D02G030600.3"/>
    </source>
</evidence>
<dbReference type="GO" id="GO:0004674">
    <property type="term" value="F:protein serine/threonine kinase activity"/>
    <property type="evidence" value="ECO:0007669"/>
    <property type="project" value="UniProtKB-KW"/>
</dbReference>
<comment type="subcellular location">
    <subcellularLocation>
        <location evidence="1">Cell membrane</location>
        <topology evidence="1">Single-pass type I membrane protein</topology>
    </subcellularLocation>
</comment>
<dbReference type="Gramene" id="TraesCS3D03G0055000.3">
    <property type="protein sequence ID" value="TraesCS3D03G0055000.3.CDS"/>
    <property type="gene ID" value="TraesCS3D03G0055000"/>
</dbReference>
<reference evidence="21" key="1">
    <citation type="submission" date="2018-08" db="EMBL/GenBank/DDBJ databases">
        <authorList>
            <person name="Rossello M."/>
        </authorList>
    </citation>
    <scope>NUCLEOTIDE SEQUENCE [LARGE SCALE GENOMIC DNA]</scope>
    <source>
        <strain evidence="21">cv. Chinese Spring</strain>
    </source>
</reference>
<comment type="catalytic activity">
    <reaction evidence="17">
        <text>L-seryl-[protein] + ATP = O-phospho-L-seryl-[protein] + ADP + H(+)</text>
        <dbReference type="Rhea" id="RHEA:17989"/>
        <dbReference type="Rhea" id="RHEA-COMP:9863"/>
        <dbReference type="Rhea" id="RHEA-COMP:11604"/>
        <dbReference type="ChEBI" id="CHEBI:15378"/>
        <dbReference type="ChEBI" id="CHEBI:29999"/>
        <dbReference type="ChEBI" id="CHEBI:30616"/>
        <dbReference type="ChEBI" id="CHEBI:83421"/>
        <dbReference type="ChEBI" id="CHEBI:456216"/>
        <dbReference type="EC" id="2.7.11.1"/>
    </reaction>
</comment>
<evidence type="ECO:0000256" key="17">
    <source>
        <dbReference type="ARBA" id="ARBA00048679"/>
    </source>
</evidence>
<dbReference type="PANTHER" id="PTHR46008">
    <property type="entry name" value="LEAF RUST 10 DISEASE-RESISTANCE LOCUS RECEPTOR-LIKE PROTEIN KINASE-LIKE 1.4"/>
    <property type="match status" value="1"/>
</dbReference>
<evidence type="ECO:0000256" key="16">
    <source>
        <dbReference type="ARBA" id="ARBA00047899"/>
    </source>
</evidence>
<keyword evidence="10" id="KW-0418">Kinase</keyword>
<dbReference type="AlphaFoldDB" id="A0A3B6GP12"/>
<accession>A0A3B6GP12</accession>
<dbReference type="PROSITE" id="PS00107">
    <property type="entry name" value="PROTEIN_KINASE_ATP"/>
    <property type="match status" value="1"/>
</dbReference>
<evidence type="ECO:0000256" key="9">
    <source>
        <dbReference type="ARBA" id="ARBA00022741"/>
    </source>
</evidence>
<feature type="transmembrane region" description="Helical" evidence="19">
    <location>
        <begin position="247"/>
        <end position="267"/>
    </location>
</feature>
<name>A0A3B6GP12_WHEAT</name>
<keyword evidence="8" id="KW-0732">Signal</keyword>
<dbReference type="InterPro" id="IPR011009">
    <property type="entry name" value="Kinase-like_dom_sf"/>
</dbReference>
<evidence type="ECO:0000256" key="8">
    <source>
        <dbReference type="ARBA" id="ARBA00022729"/>
    </source>
</evidence>
<evidence type="ECO:0000256" key="1">
    <source>
        <dbReference type="ARBA" id="ARBA00004251"/>
    </source>
</evidence>
<dbReference type="EnsemblPlants" id="TraesCS3D02G030600.3">
    <property type="protein sequence ID" value="TraesCS3D02G030600.3"/>
    <property type="gene ID" value="TraesCS3D02G030600"/>
</dbReference>
<keyword evidence="6" id="KW-0808">Transferase</keyword>
<dbReference type="GO" id="GO:0005524">
    <property type="term" value="F:ATP binding"/>
    <property type="evidence" value="ECO:0007669"/>
    <property type="project" value="UniProtKB-UniRule"/>
</dbReference>
<dbReference type="PROSITE" id="PS00108">
    <property type="entry name" value="PROTEIN_KINASE_ST"/>
    <property type="match status" value="1"/>
</dbReference>
<keyword evidence="9 18" id="KW-0547">Nucleotide-binding</keyword>
<keyword evidence="12 19" id="KW-1133">Transmembrane helix</keyword>
<dbReference type="Pfam" id="PF13947">
    <property type="entry name" value="GUB_WAK_bind"/>
    <property type="match status" value="1"/>
</dbReference>
<dbReference type="PROSITE" id="PS50011">
    <property type="entry name" value="PROTEIN_KINASE_DOM"/>
    <property type="match status" value="1"/>
</dbReference>
<keyword evidence="3" id="KW-1003">Cell membrane</keyword>
<evidence type="ECO:0000256" key="10">
    <source>
        <dbReference type="ARBA" id="ARBA00022777"/>
    </source>
</evidence>
<evidence type="ECO:0000259" key="20">
    <source>
        <dbReference type="PROSITE" id="PS50011"/>
    </source>
</evidence>
<dbReference type="FunFam" id="3.30.200.20:FF:000214">
    <property type="entry name" value="WAK1-OsWAK receptor-like cytoplasmic kinase (OsWAK-RLCK)"/>
    <property type="match status" value="1"/>
</dbReference>
<keyword evidence="11 18" id="KW-0067">ATP-binding</keyword>
<evidence type="ECO:0000256" key="6">
    <source>
        <dbReference type="ARBA" id="ARBA00022679"/>
    </source>
</evidence>
<dbReference type="PANTHER" id="PTHR46008:SF2">
    <property type="entry name" value="LEAF RUST 10 DISEASE-RESISTANCE LOCUS RECEPTOR-LIKE PROTEIN KINASE-LIKE 1.4"/>
    <property type="match status" value="1"/>
</dbReference>
<evidence type="ECO:0000256" key="13">
    <source>
        <dbReference type="ARBA" id="ARBA00023136"/>
    </source>
</evidence>
<evidence type="ECO:0000313" key="22">
    <source>
        <dbReference type="Proteomes" id="UP000019116"/>
    </source>
</evidence>
<dbReference type="GO" id="GO:0005886">
    <property type="term" value="C:plasma membrane"/>
    <property type="evidence" value="ECO:0007669"/>
    <property type="project" value="UniProtKB-SubCell"/>
</dbReference>
<evidence type="ECO:0000256" key="11">
    <source>
        <dbReference type="ARBA" id="ARBA00022840"/>
    </source>
</evidence>
<dbReference type="Gene3D" id="1.10.510.10">
    <property type="entry name" value="Transferase(Phosphotransferase) domain 1"/>
    <property type="match status" value="1"/>
</dbReference>
<feature type="binding site" evidence="18">
    <location>
        <position position="345"/>
    </location>
    <ligand>
        <name>ATP</name>
        <dbReference type="ChEBI" id="CHEBI:30616"/>
    </ligand>
</feature>
<keyword evidence="7 19" id="KW-0812">Transmembrane</keyword>
<evidence type="ECO:0000256" key="14">
    <source>
        <dbReference type="ARBA" id="ARBA00023170"/>
    </source>
</evidence>
<dbReference type="InterPro" id="IPR000719">
    <property type="entry name" value="Prot_kinase_dom"/>
</dbReference>
<proteinExistence type="predicted"/>
<dbReference type="InterPro" id="IPR008271">
    <property type="entry name" value="Ser/Thr_kinase_AS"/>
</dbReference>
<reference evidence="21" key="2">
    <citation type="submission" date="2018-10" db="UniProtKB">
        <authorList>
            <consortium name="EnsemblPlants"/>
        </authorList>
    </citation>
    <scope>IDENTIFICATION</scope>
</reference>
<evidence type="ECO:0000256" key="3">
    <source>
        <dbReference type="ARBA" id="ARBA00022475"/>
    </source>
</evidence>
<dbReference type="InterPro" id="IPR025287">
    <property type="entry name" value="WAK_GUB"/>
</dbReference>
<evidence type="ECO:0000256" key="4">
    <source>
        <dbReference type="ARBA" id="ARBA00022527"/>
    </source>
</evidence>
<dbReference type="FunFam" id="1.10.510.10:FF:000161">
    <property type="entry name" value="Wall-associated receptor kinase-like 20"/>
    <property type="match status" value="1"/>
</dbReference>
<keyword evidence="13 19" id="KW-0472">Membrane</keyword>
<evidence type="ECO:0000256" key="5">
    <source>
        <dbReference type="ARBA" id="ARBA00022553"/>
    </source>
</evidence>
<dbReference type="SMART" id="SM00220">
    <property type="entry name" value="S_TKc"/>
    <property type="match status" value="1"/>
</dbReference>
<dbReference type="EC" id="2.7.11.1" evidence="2"/>
<sequence>MRAMLAGAEEQQGEGCSSSARRCGSFTISHPFWLSNSEAQRSYGPQDFEVACHNKNFPGLRSSIPSASNLGFAIIDISYKENSLRVVDQGNLEILQASNSCHGTILNTSVKLAQPFRINPVGLSLILYNCTEESAAAAATVARRDRDLVKTGVRCRNESNVLVHTGVPYTTGNYGGYALKGCEAVVVPVMGSSGEANMSNYEQLISDGFLLTWDPPEPLPLPAPAPLHAPARTWNNKAARLKTIARALGGVGAVLFLVVACLVYFVWYKHKKRKQAIASNEFMRSGSSMTSYSKDLELDGSPHIFTFEELEVATDGFSASRELGDGGFGTVYKGKLKDGRVVAVKRLYKNNYRRVQQFLNEVDILSRLLHQNLVILYGCTSRMSRDLLLVYEFIANGTVADHLHGSRSAERGLTWPLRLNIAIETAEALAYLHAVEIIHRDVKTTNILLDNSFHVKVADFGLSRLFPLEVTHVSTVPQGTPGYVDPVYHQCYKLTDKSDVYSFGVVLVELISSKPAVDMSRSHSEINLANMALNRIQNHEVVQLVDPELGYDTDPETKRTIDCVAEVAFQCLQMDRDLRPSIKEVVEILTCVRNRDCHVKSMKKQASQKEDADFLTDGLQFSPDTVIHRFHSQSTNHSGASNASGLSNMKC</sequence>
<dbReference type="SMR" id="A0A3B6GP12"/>
<dbReference type="Gene3D" id="3.30.200.20">
    <property type="entry name" value="Phosphorylase Kinase, domain 1"/>
    <property type="match status" value="1"/>
</dbReference>
<evidence type="ECO:0000256" key="2">
    <source>
        <dbReference type="ARBA" id="ARBA00012513"/>
    </source>
</evidence>
<organism evidence="21">
    <name type="scientific">Triticum aestivum</name>
    <name type="common">Wheat</name>
    <dbReference type="NCBI Taxonomy" id="4565"/>
    <lineage>
        <taxon>Eukaryota</taxon>
        <taxon>Viridiplantae</taxon>
        <taxon>Streptophyta</taxon>
        <taxon>Embryophyta</taxon>
        <taxon>Tracheophyta</taxon>
        <taxon>Spermatophyta</taxon>
        <taxon>Magnoliopsida</taxon>
        <taxon>Liliopsida</taxon>
        <taxon>Poales</taxon>
        <taxon>Poaceae</taxon>
        <taxon>BOP clade</taxon>
        <taxon>Pooideae</taxon>
        <taxon>Triticodae</taxon>
        <taxon>Triticeae</taxon>
        <taxon>Triticinae</taxon>
        <taxon>Triticum</taxon>
    </lineage>
</organism>
<evidence type="ECO:0000256" key="15">
    <source>
        <dbReference type="ARBA" id="ARBA00023180"/>
    </source>
</evidence>
<protein>
    <recommendedName>
        <fullName evidence="2">non-specific serine/threonine protein kinase</fullName>
        <ecNumber evidence="2">2.7.11.1</ecNumber>
    </recommendedName>
</protein>
<dbReference type="Gramene" id="TraesCS3D02G030600.3">
    <property type="protein sequence ID" value="TraesCS3D02G030600.3"/>
    <property type="gene ID" value="TraesCS3D02G030600"/>
</dbReference>
<feature type="domain" description="Protein kinase" evidence="20">
    <location>
        <begin position="317"/>
        <end position="592"/>
    </location>
</feature>
<keyword evidence="14" id="KW-0675">Receptor</keyword>
<comment type="catalytic activity">
    <reaction evidence="16">
        <text>L-threonyl-[protein] + ATP = O-phospho-L-threonyl-[protein] + ADP + H(+)</text>
        <dbReference type="Rhea" id="RHEA:46608"/>
        <dbReference type="Rhea" id="RHEA-COMP:11060"/>
        <dbReference type="Rhea" id="RHEA-COMP:11605"/>
        <dbReference type="ChEBI" id="CHEBI:15378"/>
        <dbReference type="ChEBI" id="CHEBI:30013"/>
        <dbReference type="ChEBI" id="CHEBI:30616"/>
        <dbReference type="ChEBI" id="CHEBI:61977"/>
        <dbReference type="ChEBI" id="CHEBI:456216"/>
        <dbReference type="EC" id="2.7.11.1"/>
    </reaction>
</comment>
<dbReference type="Proteomes" id="UP000019116">
    <property type="component" value="Chromosome 3D"/>
</dbReference>
<dbReference type="SUPFAM" id="SSF56112">
    <property type="entry name" value="Protein kinase-like (PK-like)"/>
    <property type="match status" value="1"/>
</dbReference>
<keyword evidence="22" id="KW-1185">Reference proteome</keyword>
<keyword evidence="5" id="KW-0597">Phosphoprotein</keyword>
<evidence type="ECO:0000256" key="18">
    <source>
        <dbReference type="PROSITE-ProRule" id="PRU10141"/>
    </source>
</evidence>
<dbReference type="InterPro" id="IPR017441">
    <property type="entry name" value="Protein_kinase_ATP_BS"/>
</dbReference>
<dbReference type="GO" id="GO:0030247">
    <property type="term" value="F:polysaccharide binding"/>
    <property type="evidence" value="ECO:0007669"/>
    <property type="project" value="InterPro"/>
</dbReference>
<evidence type="ECO:0000256" key="12">
    <source>
        <dbReference type="ARBA" id="ARBA00022989"/>
    </source>
</evidence>
<keyword evidence="15" id="KW-0325">Glycoprotein</keyword>
<evidence type="ECO:0000256" key="19">
    <source>
        <dbReference type="SAM" id="Phobius"/>
    </source>
</evidence>
<keyword evidence="4" id="KW-0723">Serine/threonine-protein kinase</keyword>
<dbReference type="Pfam" id="PF00069">
    <property type="entry name" value="Pkinase"/>
    <property type="match status" value="1"/>
</dbReference>